<keyword evidence="4" id="KW-0677">Repeat</keyword>
<feature type="transmembrane region" description="Helical" evidence="11">
    <location>
        <begin position="469"/>
        <end position="493"/>
    </location>
</feature>
<keyword evidence="14" id="KW-1185">Reference proteome</keyword>
<dbReference type="Pfam" id="PF00520">
    <property type="entry name" value="Ion_trans"/>
    <property type="match status" value="1"/>
</dbReference>
<dbReference type="GO" id="GO:0022857">
    <property type="term" value="F:transmembrane transporter activity"/>
    <property type="evidence" value="ECO:0007669"/>
    <property type="project" value="TreeGrafter"/>
</dbReference>
<evidence type="ECO:0000256" key="10">
    <source>
        <dbReference type="SAM" id="Coils"/>
    </source>
</evidence>
<evidence type="ECO:0000256" key="8">
    <source>
        <dbReference type="ARBA" id="ARBA00023136"/>
    </source>
</evidence>
<proteinExistence type="predicted"/>
<dbReference type="PANTHER" id="PTHR47143:SF4">
    <property type="entry name" value="TRANSIENT RECEPTOR POTENTIAL CATION CHANNEL PROTEIN PAINLESS"/>
    <property type="match status" value="1"/>
</dbReference>
<feature type="domain" description="Ion transport" evidence="12">
    <location>
        <begin position="530"/>
        <end position="776"/>
    </location>
</feature>
<dbReference type="AlphaFoldDB" id="A0A9N9RVR2"/>
<dbReference type="EMBL" id="OU895878">
    <property type="protein sequence ID" value="CAG9804285.1"/>
    <property type="molecule type" value="Genomic_DNA"/>
</dbReference>
<evidence type="ECO:0000256" key="1">
    <source>
        <dbReference type="ARBA" id="ARBA00004141"/>
    </source>
</evidence>
<evidence type="ECO:0000256" key="2">
    <source>
        <dbReference type="ARBA" id="ARBA00022448"/>
    </source>
</evidence>
<keyword evidence="2" id="KW-0813">Transport</keyword>
<evidence type="ECO:0000313" key="14">
    <source>
        <dbReference type="Proteomes" id="UP001153620"/>
    </source>
</evidence>
<keyword evidence="10" id="KW-0175">Coiled coil</keyword>
<keyword evidence="8 11" id="KW-0472">Membrane</keyword>
<keyword evidence="6" id="KW-0040">ANK repeat</keyword>
<keyword evidence="5 11" id="KW-1133">Transmembrane helix</keyword>
<feature type="transmembrane region" description="Helical" evidence="11">
    <location>
        <begin position="637"/>
        <end position="657"/>
    </location>
</feature>
<organism evidence="13 14">
    <name type="scientific">Chironomus riparius</name>
    <dbReference type="NCBI Taxonomy" id="315576"/>
    <lineage>
        <taxon>Eukaryota</taxon>
        <taxon>Metazoa</taxon>
        <taxon>Ecdysozoa</taxon>
        <taxon>Arthropoda</taxon>
        <taxon>Hexapoda</taxon>
        <taxon>Insecta</taxon>
        <taxon>Pterygota</taxon>
        <taxon>Neoptera</taxon>
        <taxon>Endopterygota</taxon>
        <taxon>Diptera</taxon>
        <taxon>Nematocera</taxon>
        <taxon>Chironomoidea</taxon>
        <taxon>Chironomidae</taxon>
        <taxon>Chironominae</taxon>
        <taxon>Chironomus</taxon>
    </lineage>
</organism>
<evidence type="ECO:0000256" key="4">
    <source>
        <dbReference type="ARBA" id="ARBA00022737"/>
    </source>
</evidence>
<reference evidence="13" key="1">
    <citation type="submission" date="2022-01" db="EMBL/GenBank/DDBJ databases">
        <authorList>
            <person name="King R."/>
        </authorList>
    </citation>
    <scope>NUCLEOTIDE SEQUENCE</scope>
</reference>
<protein>
    <recommendedName>
        <fullName evidence="12">Ion transport domain-containing protein</fullName>
    </recommendedName>
</protein>
<gene>
    <name evidence="13" type="ORF">CHIRRI_LOCUS7176</name>
</gene>
<keyword evidence="3 11" id="KW-0812">Transmembrane</keyword>
<dbReference type="PANTHER" id="PTHR47143">
    <property type="entry name" value="TRANSIENT RECEPTOR POTENTIAL CATION CHANNEL PROTEIN PAINLESS"/>
    <property type="match status" value="1"/>
</dbReference>
<evidence type="ECO:0000256" key="7">
    <source>
        <dbReference type="ARBA" id="ARBA00023065"/>
    </source>
</evidence>
<name>A0A9N9RVR2_9DIPT</name>
<evidence type="ECO:0000313" key="13">
    <source>
        <dbReference type="EMBL" id="CAG9804285.1"/>
    </source>
</evidence>
<evidence type="ECO:0000256" key="3">
    <source>
        <dbReference type="ARBA" id="ARBA00022692"/>
    </source>
</evidence>
<feature type="transmembrane region" description="Helical" evidence="11">
    <location>
        <begin position="567"/>
        <end position="584"/>
    </location>
</feature>
<feature type="transmembrane region" description="Helical" evidence="11">
    <location>
        <begin position="531"/>
        <end position="555"/>
    </location>
</feature>
<feature type="coiled-coil region" evidence="10">
    <location>
        <begin position="888"/>
        <end position="922"/>
    </location>
</feature>
<evidence type="ECO:0000256" key="5">
    <source>
        <dbReference type="ARBA" id="ARBA00022989"/>
    </source>
</evidence>
<reference evidence="13" key="2">
    <citation type="submission" date="2022-10" db="EMBL/GenBank/DDBJ databases">
        <authorList>
            <consortium name="ENA_rothamsted_submissions"/>
            <consortium name="culmorum"/>
            <person name="King R."/>
        </authorList>
    </citation>
    <scope>NUCLEOTIDE SEQUENCE</scope>
</reference>
<sequence>MENHAFVADNFDNLKTLQRKERALLGDMRVAFIQRDLKEFAELLHRTGYKNGFHEDCEISNNKIRSCMHLQKLKTSRNLLFERDESNESLFEEILGKQGKGISKFISLIWAECELWRNQNILTQYNIKEKQLVDYIIQSNDDGNLFAFLVFDFEQESESVTKTSKNYFLKLKNSQYTQKTGKSVFQKIYSIIDSENEDICYNIIKKLLDEMQQIVDIQGETAINDVLNMKNEVYKHKTLKILLTYWKIFSKEYSHFKAVVSNVSPYYNLFLTLKEGHEFEFDELFPKYLYSLKEKYGKCEIEDIFQQDCNSLLEFALHEGKRRAICTIIDNPAVDPNKVVIKVNESSFDNQNVHFLMSKLLERGFYLGNDNNRKHVPIDWISPQVFGDFLDSKVKEDGINGCQIDYNFLISPKIRNEKINGDCDENGRLLFSGGLQSLERILESENLRAFITHPVLSTFINLKVRKYRLIFNLNFFIFIVLYMIPFFLLLTLIPFKKFYTDIFEDYGEPYMRNNKTYYKLFGMTRAQLFDLPYYACYFATIYLTLRECLQLFVVCNSFKDYFKKNSNQFEIVIIGLSWFILYGLKNFSANETKTYLTIPSAFIIIFATVELLSILPYPSMSIYMFMLKQVTNTFLKFFTIFIVIIIAFTFSFCIVLKPPANKLPSPWRQLRRDWSSFTETSNTPFEQFKEPAVMFVNTLEDALQDNETVFRNFENPFTSFQKTLLMFSGEYTIEPYTLDSVSKQILFLLFVFTSFILFNLINGLAISDIQQLKEHAEFLNLKQQIRNASESEGVLCDVYWKVCQTSKQNSWWRKCVMFIMTLLIRKYPYLHKMDNLCIDFKNKTVKYEWDHKQTHILRTNNGNTGRYTLDGETIKKLREIVEKRHSTEESVNEKVENLKDEVKKLKLSLNNQHEEMKKLMEAFLLQKS</sequence>
<dbReference type="InterPro" id="IPR005821">
    <property type="entry name" value="Ion_trans_dom"/>
</dbReference>
<feature type="transmembrane region" description="Helical" evidence="11">
    <location>
        <begin position="596"/>
        <end position="617"/>
    </location>
</feature>
<keyword evidence="7" id="KW-0406">Ion transport</keyword>
<feature type="transmembrane region" description="Helical" evidence="11">
    <location>
        <begin position="745"/>
        <end position="765"/>
    </location>
</feature>
<dbReference type="InterPro" id="IPR052076">
    <property type="entry name" value="TRP_cation_channel"/>
</dbReference>
<evidence type="ECO:0000256" key="11">
    <source>
        <dbReference type="SAM" id="Phobius"/>
    </source>
</evidence>
<accession>A0A9N9RVR2</accession>
<evidence type="ECO:0000256" key="6">
    <source>
        <dbReference type="ARBA" id="ARBA00023043"/>
    </source>
</evidence>
<keyword evidence="9" id="KW-0407">Ion channel</keyword>
<comment type="subcellular location">
    <subcellularLocation>
        <location evidence="1">Membrane</location>
        <topology evidence="1">Multi-pass membrane protein</topology>
    </subcellularLocation>
</comment>
<dbReference type="Proteomes" id="UP001153620">
    <property type="component" value="Chromosome 2"/>
</dbReference>
<evidence type="ECO:0000259" key="12">
    <source>
        <dbReference type="Pfam" id="PF00520"/>
    </source>
</evidence>
<dbReference type="OrthoDB" id="10381818at2759"/>
<dbReference type="GO" id="GO:1902495">
    <property type="term" value="C:transmembrane transporter complex"/>
    <property type="evidence" value="ECO:0007669"/>
    <property type="project" value="TreeGrafter"/>
</dbReference>
<evidence type="ECO:0000256" key="9">
    <source>
        <dbReference type="ARBA" id="ARBA00023303"/>
    </source>
</evidence>
<dbReference type="GO" id="GO:0034220">
    <property type="term" value="P:monoatomic ion transmembrane transport"/>
    <property type="evidence" value="ECO:0007669"/>
    <property type="project" value="UniProtKB-KW"/>
</dbReference>